<dbReference type="Proteomes" id="UP001216139">
    <property type="component" value="Chromosome"/>
</dbReference>
<reference evidence="1 2" key="1">
    <citation type="submission" date="2023-02" db="EMBL/GenBank/DDBJ databases">
        <title>Genome sequence of Mucilaginibacter jinjuensis strain KACC 16571.</title>
        <authorList>
            <person name="Kim S."/>
            <person name="Heo J."/>
            <person name="Kwon S.-W."/>
        </authorList>
    </citation>
    <scope>NUCLEOTIDE SEQUENCE [LARGE SCALE GENOMIC DNA]</scope>
    <source>
        <strain evidence="1 2">KACC 16571</strain>
    </source>
</reference>
<organism evidence="1 2">
    <name type="scientific">Mucilaginibacter jinjuensis</name>
    <dbReference type="NCBI Taxonomy" id="1176721"/>
    <lineage>
        <taxon>Bacteria</taxon>
        <taxon>Pseudomonadati</taxon>
        <taxon>Bacteroidota</taxon>
        <taxon>Sphingobacteriia</taxon>
        <taxon>Sphingobacteriales</taxon>
        <taxon>Sphingobacteriaceae</taxon>
        <taxon>Mucilaginibacter</taxon>
    </lineage>
</organism>
<dbReference type="RefSeq" id="WP_273629196.1">
    <property type="nucleotide sequence ID" value="NZ_CP117167.1"/>
</dbReference>
<dbReference type="EMBL" id="CP117167">
    <property type="protein sequence ID" value="WCT11009.1"/>
    <property type="molecule type" value="Genomic_DNA"/>
</dbReference>
<protein>
    <recommendedName>
        <fullName evidence="3">SWIM-type domain-containing protein</fullName>
    </recommendedName>
</protein>
<evidence type="ECO:0000313" key="1">
    <source>
        <dbReference type="EMBL" id="WCT11009.1"/>
    </source>
</evidence>
<evidence type="ECO:0000313" key="2">
    <source>
        <dbReference type="Proteomes" id="UP001216139"/>
    </source>
</evidence>
<keyword evidence="2" id="KW-1185">Reference proteome</keyword>
<proteinExistence type="predicted"/>
<accession>A0ABY7T3I9</accession>
<name>A0ABY7T3I9_9SPHI</name>
<gene>
    <name evidence="1" type="ORF">PQO05_19925</name>
</gene>
<sequence length="476" mass="55363">MAAAGGPFGSHAARLAVFHYQTYNMMKKTIKAVSNARVAYDDLFFYAIPLENNDLLLDKAVLNKHYPAYKKLPKEKNGMHFIFTDYRDGIFTLVMQQNDIRFEQIYLGIEKKTLYVACDCGMPGAVLCEHAYKGLINISYGQNRKLEGYYWPGFEPDANGVSKYLDIDITRLEAYISPRTDFGNLYRRGMGFKDQSVVVFDHKLPESAKREEGAHQTLGYQLLYNRYSFYKNHLPFLLPFVGTTTKSGDDIGYYDYYLVKEKQFNHGLNLSNDQIILNEISKAMFEIATSVEHNKVKGEYSAETKEYIPLMLDLWRKAIPKLRFEQHLKSIYSHSSSCYRDRPRKADAKATRVTMDDLEISFILSDQGDYYQLKPVIKTNGKDISKDCYKVSLFVIEPITTTNFHFHLVGNLQDEYLLNWLSEDYNKLTVLKQDFESFHEGFLQQLTECYQISFRKYKGSMLQPFQYDHVKSQIQH</sequence>
<evidence type="ECO:0008006" key="3">
    <source>
        <dbReference type="Google" id="ProtNLM"/>
    </source>
</evidence>